<dbReference type="AlphaFoldDB" id="A0A6J2S387"/>
<dbReference type="GO" id="GO:0008168">
    <property type="term" value="F:methyltransferase activity"/>
    <property type="evidence" value="ECO:0007669"/>
    <property type="project" value="UniProtKB-KW"/>
</dbReference>
<accession>A0A6J2S387</accession>
<gene>
    <name evidence="5" type="primary">mettl21ca</name>
</gene>
<feature type="region of interest" description="Disordered" evidence="3">
    <location>
        <begin position="1"/>
        <end position="58"/>
    </location>
</feature>
<dbReference type="Proteomes" id="UP000504630">
    <property type="component" value="Chromosome 3"/>
</dbReference>
<organism evidence="4 5">
    <name type="scientific">Cottoperca gobio</name>
    <name type="common">Frogmouth</name>
    <name type="synonym">Aphritis gobio</name>
    <dbReference type="NCBI Taxonomy" id="56716"/>
    <lineage>
        <taxon>Eukaryota</taxon>
        <taxon>Metazoa</taxon>
        <taxon>Chordata</taxon>
        <taxon>Craniata</taxon>
        <taxon>Vertebrata</taxon>
        <taxon>Euteleostomi</taxon>
        <taxon>Actinopterygii</taxon>
        <taxon>Neopterygii</taxon>
        <taxon>Teleostei</taxon>
        <taxon>Neoteleostei</taxon>
        <taxon>Acanthomorphata</taxon>
        <taxon>Eupercaria</taxon>
        <taxon>Perciformes</taxon>
        <taxon>Notothenioidei</taxon>
        <taxon>Bovichtidae</taxon>
        <taxon>Cottoperca</taxon>
    </lineage>
</organism>
<keyword evidence="1" id="KW-0489">Methyltransferase</keyword>
<dbReference type="Gene3D" id="3.40.50.150">
    <property type="entry name" value="Vaccinia Virus protein VP39"/>
    <property type="match status" value="2"/>
</dbReference>
<proteinExistence type="predicted"/>
<dbReference type="RefSeq" id="XP_029317091.1">
    <property type="nucleotide sequence ID" value="XM_029461231.1"/>
</dbReference>
<feature type="compositionally biased region" description="Basic and acidic residues" evidence="3">
    <location>
        <begin position="262"/>
        <end position="279"/>
    </location>
</feature>
<dbReference type="PANTHER" id="PTHR14614">
    <property type="entry name" value="HEPATOCELLULAR CARCINOMA-ASSOCIATED ANTIGEN"/>
    <property type="match status" value="1"/>
</dbReference>
<dbReference type="Pfam" id="PF10294">
    <property type="entry name" value="Methyltransf_16"/>
    <property type="match status" value="2"/>
</dbReference>
<dbReference type="CDD" id="cd02440">
    <property type="entry name" value="AdoMet_MTases"/>
    <property type="match status" value="2"/>
</dbReference>
<dbReference type="PANTHER" id="PTHR14614:SF13">
    <property type="entry name" value="PROTEIN-LYSINE METHYLTRANSFERASE METTL21C"/>
    <property type="match status" value="1"/>
</dbReference>
<feature type="compositionally biased region" description="Acidic residues" evidence="3">
    <location>
        <begin position="314"/>
        <end position="324"/>
    </location>
</feature>
<feature type="compositionally biased region" description="Basic and acidic residues" evidence="3">
    <location>
        <begin position="392"/>
        <end position="407"/>
    </location>
</feature>
<feature type="compositionally biased region" description="Acidic residues" evidence="3">
    <location>
        <begin position="18"/>
        <end position="38"/>
    </location>
</feature>
<name>A0A6J2S387_COTGO</name>
<evidence type="ECO:0000313" key="4">
    <source>
        <dbReference type="Proteomes" id="UP000504630"/>
    </source>
</evidence>
<keyword evidence="4" id="KW-1185">Reference proteome</keyword>
<evidence type="ECO:0000256" key="2">
    <source>
        <dbReference type="ARBA" id="ARBA00022691"/>
    </source>
</evidence>
<evidence type="ECO:0000256" key="1">
    <source>
        <dbReference type="ARBA" id="ARBA00022603"/>
    </source>
</evidence>
<dbReference type="InterPro" id="IPR019410">
    <property type="entry name" value="Methyltransf_16"/>
</dbReference>
<sequence length="636" mass="73001">MDTLSTYFVEESNYMGSGEEEVEEEEEEEEEEDGDEKVEEEKKEESVAQTQPRPDWTGPCFYSKTDKEVHYYVGQEIVIHAGIDSYAGTVWPAALTLCHYLDTHREQLSLKDKAVLEIGAGTGLLSVVAALLGAWVTTTDLPETLSNLRTNLVRNTRGRCRYTPQAAALSWGYDLESTYPTSVYRYDYVLAADVVYHHDFLDELLFTMKHFCKPGTTVIWANKVRFENDRTFTEKFKNAFHTSLLVEDGEMKIFMATCREEEAKSDLESHDGLSEKEEGNESEEKEEKEKEKEEEEEVEEEEEEKEEKEKEKEKEEEEEEEEEKEKEKEEKSDEKLFEEKHDVELHYVNTEKRKGKENDVTEEAHVAEPERDDTDKGNKHESDGEEEMEEIMVLKDDNHKEYKKEDPNLSSSTAASEEDATGQAEQQDRTPAWVLNIKSSFGKDVYYYAGHDIVIHESIDFYGAVMWPAALALCSYLDNNRQMVNLQGKEVLELGSGTGLVTIVASLLGASVTATDLPDLLSNLKANVMRNTRNRCKHTPQVAALSWGYDLQSTHPTSVYRYDYVLAADVVYHHDFLDELLFTMKHFCKPGTTVIWANKVRFETDLTFTEKFKNAFHTSLLAEDGEMKIFMATCRE</sequence>
<dbReference type="InParanoid" id="A0A6J2S387"/>
<dbReference type="InterPro" id="IPR029063">
    <property type="entry name" value="SAM-dependent_MTases_sf"/>
</dbReference>
<dbReference type="CTD" id="100149425"/>
<feature type="compositionally biased region" description="Acidic residues" evidence="3">
    <location>
        <begin position="292"/>
        <end position="306"/>
    </location>
</feature>
<reference evidence="5" key="1">
    <citation type="submission" date="2025-08" db="UniProtKB">
        <authorList>
            <consortium name="RefSeq"/>
        </authorList>
    </citation>
    <scope>IDENTIFICATION</scope>
</reference>
<dbReference type="GO" id="GO:0032259">
    <property type="term" value="P:methylation"/>
    <property type="evidence" value="ECO:0007669"/>
    <property type="project" value="UniProtKB-KW"/>
</dbReference>
<feature type="compositionally biased region" description="Basic and acidic residues" evidence="3">
    <location>
        <begin position="325"/>
        <end position="382"/>
    </location>
</feature>
<feature type="region of interest" description="Disordered" evidence="3">
    <location>
        <begin position="262"/>
        <end position="428"/>
    </location>
</feature>
<keyword evidence="2" id="KW-0949">S-adenosyl-L-methionine</keyword>
<evidence type="ECO:0000313" key="5">
    <source>
        <dbReference type="RefSeq" id="XP_029317091.1"/>
    </source>
</evidence>
<dbReference type="KEGG" id="cgob:115027745"/>
<dbReference type="GeneID" id="115027745"/>
<protein>
    <submittedName>
        <fullName evidence="5">Uncharacterized protein mettl21ca</fullName>
    </submittedName>
</protein>
<keyword evidence="1" id="KW-0808">Transferase</keyword>
<dbReference type="SUPFAM" id="SSF53335">
    <property type="entry name" value="S-adenosyl-L-methionine-dependent methyltransferases"/>
    <property type="match status" value="2"/>
</dbReference>
<dbReference type="OrthoDB" id="413520at2759"/>
<evidence type="ECO:0000256" key="3">
    <source>
        <dbReference type="SAM" id="MobiDB-lite"/>
    </source>
</evidence>